<evidence type="ECO:0000313" key="2">
    <source>
        <dbReference type="Proteomes" id="UP000182379"/>
    </source>
</evidence>
<dbReference type="GeneID" id="78335867"/>
<name>A0A1H2TZN1_ACIFE</name>
<comment type="caution">
    <text evidence="1">The sequence shown here is derived from an EMBL/GenBank/DDBJ whole genome shotgun (WGS) entry which is preliminary data.</text>
</comment>
<proteinExistence type="predicted"/>
<dbReference type="Proteomes" id="UP000182379">
    <property type="component" value="Unassembled WGS sequence"/>
</dbReference>
<accession>A0A1H2TZN1</accession>
<dbReference type="RefSeq" id="WP_012938349.1">
    <property type="nucleotide sequence ID" value="NZ_CALAKB010000022.1"/>
</dbReference>
<evidence type="ECO:0000313" key="1">
    <source>
        <dbReference type="EMBL" id="SDW49463.1"/>
    </source>
</evidence>
<sequence length="51" mass="6280">MDQGIEELAWEMARDWKEKGYRDRETCAADMVQIIEEEQDRFNHREAQEEY</sequence>
<dbReference type="AlphaFoldDB" id="A0A1H2TZN1"/>
<reference evidence="1 2" key="1">
    <citation type="submission" date="2016-10" db="EMBL/GenBank/DDBJ databases">
        <authorList>
            <person name="Varghese N."/>
            <person name="Submissions S."/>
        </authorList>
    </citation>
    <scope>NUCLEOTIDE SEQUENCE [LARGE SCALE GENOMIC DNA]</scope>
    <source>
        <strain evidence="1 2">WCC6</strain>
    </source>
</reference>
<dbReference type="EMBL" id="FNOP01000002">
    <property type="protein sequence ID" value="SDW49463.1"/>
    <property type="molecule type" value="Genomic_DNA"/>
</dbReference>
<gene>
    <name evidence="1" type="ORF">SAMN05216495_10258</name>
</gene>
<organism evidence="1 2">
    <name type="scientific">Acidaminococcus fermentans</name>
    <dbReference type="NCBI Taxonomy" id="905"/>
    <lineage>
        <taxon>Bacteria</taxon>
        <taxon>Bacillati</taxon>
        <taxon>Bacillota</taxon>
        <taxon>Negativicutes</taxon>
        <taxon>Acidaminococcales</taxon>
        <taxon>Acidaminococcaceae</taxon>
        <taxon>Acidaminococcus</taxon>
    </lineage>
</organism>
<protein>
    <submittedName>
        <fullName evidence="1">Uncharacterized protein</fullName>
    </submittedName>
</protein>